<dbReference type="PROSITE" id="PS51186">
    <property type="entry name" value="GNAT"/>
    <property type="match status" value="1"/>
</dbReference>
<evidence type="ECO:0000313" key="2">
    <source>
        <dbReference type="EMBL" id="HGK63485.1"/>
    </source>
</evidence>
<dbReference type="InterPro" id="IPR000182">
    <property type="entry name" value="GNAT_dom"/>
</dbReference>
<name>A0A7V3ZV14_UNCW3</name>
<accession>A0A7V3ZV14</accession>
<protein>
    <submittedName>
        <fullName evidence="2">GNAT family N-acetyltransferase</fullName>
    </submittedName>
</protein>
<gene>
    <name evidence="2" type="ORF">ENU74_02685</name>
</gene>
<dbReference type="AlphaFoldDB" id="A0A7V3ZV14"/>
<proteinExistence type="predicted"/>
<feature type="domain" description="N-acetyltransferase" evidence="1">
    <location>
        <begin position="130"/>
        <end position="263"/>
    </location>
</feature>
<comment type="caution">
    <text evidence="2">The sequence shown here is derived from an EMBL/GenBank/DDBJ whole genome shotgun (WGS) entry which is preliminary data.</text>
</comment>
<reference evidence="2" key="1">
    <citation type="journal article" date="2020" name="mSystems">
        <title>Genome- and Community-Level Interaction Insights into Carbon Utilization and Element Cycling Functions of Hydrothermarchaeota in Hydrothermal Sediment.</title>
        <authorList>
            <person name="Zhou Z."/>
            <person name="Liu Y."/>
            <person name="Xu W."/>
            <person name="Pan J."/>
            <person name="Luo Z.H."/>
            <person name="Li M."/>
        </authorList>
    </citation>
    <scope>NUCLEOTIDE SEQUENCE [LARGE SCALE GENOMIC DNA]</scope>
    <source>
        <strain evidence="2">SpSt-697</strain>
    </source>
</reference>
<organism evidence="2">
    <name type="scientific">candidate division WOR-3 bacterium</name>
    <dbReference type="NCBI Taxonomy" id="2052148"/>
    <lineage>
        <taxon>Bacteria</taxon>
        <taxon>Bacteria division WOR-3</taxon>
    </lineage>
</organism>
<dbReference type="InterPro" id="IPR016181">
    <property type="entry name" value="Acyl_CoA_acyltransferase"/>
</dbReference>
<evidence type="ECO:0000259" key="1">
    <source>
        <dbReference type="PROSITE" id="PS51186"/>
    </source>
</evidence>
<sequence>MRSAYLLTLKGEGFMKKLNILPENLGAKSDIYTDYLNLDILRIIEAGGIVKVFYEDKNKEIIGLATAEFNENLFIIPYLFAPNLSLKIKLLSEIINEGNCSNILIKISNNDEKFINYLKENNFKLINSIILFLGNQENLKPEIITTFEDTLKSEKMEITTSNLSPIIYYHFLMKDGKCIGVLNAQKVAKDFPIIKINTIYIDEKFRKRNCGSLLLSSFLKCLLKEKNYYVISEVPMGNLPAIRLFSKFNFGIIGAFKILMKGK</sequence>
<dbReference type="SUPFAM" id="SSF55729">
    <property type="entry name" value="Acyl-CoA N-acyltransferases (Nat)"/>
    <property type="match status" value="1"/>
</dbReference>
<dbReference type="Pfam" id="PF00583">
    <property type="entry name" value="Acetyltransf_1"/>
    <property type="match status" value="1"/>
</dbReference>
<keyword evidence="2" id="KW-0808">Transferase</keyword>
<dbReference type="Gene3D" id="3.40.630.30">
    <property type="match status" value="1"/>
</dbReference>
<dbReference type="GO" id="GO:0016747">
    <property type="term" value="F:acyltransferase activity, transferring groups other than amino-acyl groups"/>
    <property type="evidence" value="ECO:0007669"/>
    <property type="project" value="InterPro"/>
</dbReference>
<dbReference type="EMBL" id="DTDR01000071">
    <property type="protein sequence ID" value="HGK63485.1"/>
    <property type="molecule type" value="Genomic_DNA"/>
</dbReference>